<protein>
    <submittedName>
        <fullName evidence="1">Uncharacterized protein</fullName>
    </submittedName>
</protein>
<dbReference type="InterPro" id="IPR036915">
    <property type="entry name" value="Cyclin-like_sf"/>
</dbReference>
<dbReference type="Proteomes" id="UP000541444">
    <property type="component" value="Unassembled WGS sequence"/>
</dbReference>
<sequence>MVIFSCIVIASGIVVFKLDFHWCRLWGDPNEVHSFYSFQPSTVYFFVNYMDKFLSTRCLPVRNQWVAITTPICCLLVIGCKDGGTPCSISFGYTGRKCEVHLPTKDSLPNGDSRFNYFELKTKIHNPFSLHRLLRKQSQFNRGICRISCHKSNPNYACFSKK</sequence>
<dbReference type="OrthoDB" id="5590282at2759"/>
<evidence type="ECO:0000313" key="2">
    <source>
        <dbReference type="Proteomes" id="UP000541444"/>
    </source>
</evidence>
<proteinExistence type="predicted"/>
<dbReference type="SUPFAM" id="SSF47954">
    <property type="entry name" value="Cyclin-like"/>
    <property type="match status" value="1"/>
</dbReference>
<gene>
    <name evidence="1" type="ORF">GIB67_021244</name>
</gene>
<keyword evidence="2" id="KW-1185">Reference proteome</keyword>
<name>A0A7J7LFU5_9MAGN</name>
<dbReference type="EMBL" id="JACGCM010002327">
    <property type="protein sequence ID" value="KAF6141428.1"/>
    <property type="molecule type" value="Genomic_DNA"/>
</dbReference>
<evidence type="ECO:0000313" key="1">
    <source>
        <dbReference type="EMBL" id="KAF6141428.1"/>
    </source>
</evidence>
<accession>A0A7J7LFU5</accession>
<comment type="caution">
    <text evidence="1">The sequence shown here is derived from an EMBL/GenBank/DDBJ whole genome shotgun (WGS) entry which is preliminary data.</text>
</comment>
<reference evidence="1 2" key="1">
    <citation type="journal article" date="2020" name="IScience">
        <title>Genome Sequencing of the Endangered Kingdonia uniflora (Circaeasteraceae, Ranunculales) Reveals Potential Mechanisms of Evolutionary Specialization.</title>
        <authorList>
            <person name="Sun Y."/>
            <person name="Deng T."/>
            <person name="Zhang A."/>
            <person name="Moore M.J."/>
            <person name="Landis J.B."/>
            <person name="Lin N."/>
            <person name="Zhang H."/>
            <person name="Zhang X."/>
            <person name="Huang J."/>
            <person name="Zhang X."/>
            <person name="Sun H."/>
            <person name="Wang H."/>
        </authorList>
    </citation>
    <scope>NUCLEOTIDE SEQUENCE [LARGE SCALE GENOMIC DNA]</scope>
    <source>
        <strain evidence="1">TB1705</strain>
        <tissue evidence="1">Leaf</tissue>
    </source>
</reference>
<organism evidence="1 2">
    <name type="scientific">Kingdonia uniflora</name>
    <dbReference type="NCBI Taxonomy" id="39325"/>
    <lineage>
        <taxon>Eukaryota</taxon>
        <taxon>Viridiplantae</taxon>
        <taxon>Streptophyta</taxon>
        <taxon>Embryophyta</taxon>
        <taxon>Tracheophyta</taxon>
        <taxon>Spermatophyta</taxon>
        <taxon>Magnoliopsida</taxon>
        <taxon>Ranunculales</taxon>
        <taxon>Circaeasteraceae</taxon>
        <taxon>Kingdonia</taxon>
    </lineage>
</organism>
<dbReference type="AlphaFoldDB" id="A0A7J7LFU5"/>